<feature type="domain" description="Cystatin" evidence="4">
    <location>
        <begin position="33"/>
        <end position="89"/>
    </location>
</feature>
<keyword evidence="2" id="KW-0789">Thiol protease inhibitor</keyword>
<dbReference type="AlphaFoldDB" id="A0A2P6Q4F2"/>
<evidence type="ECO:0000313" key="6">
    <source>
        <dbReference type="Proteomes" id="UP000238479"/>
    </source>
</evidence>
<dbReference type="OrthoDB" id="2016588at2759"/>
<dbReference type="Proteomes" id="UP000238479">
    <property type="component" value="Chromosome 5"/>
</dbReference>
<name>A0A2P6Q4F2_ROSCH</name>
<reference evidence="5 6" key="1">
    <citation type="journal article" date="2018" name="Nat. Genet.">
        <title>The Rosa genome provides new insights in the design of modern roses.</title>
        <authorList>
            <person name="Bendahmane M."/>
        </authorList>
    </citation>
    <scope>NUCLEOTIDE SEQUENCE [LARGE SCALE GENOMIC DNA]</scope>
    <source>
        <strain evidence="6">cv. Old Blush</strain>
    </source>
</reference>
<dbReference type="SUPFAM" id="SSF54403">
    <property type="entry name" value="Cystatin/monellin"/>
    <property type="match status" value="1"/>
</dbReference>
<feature type="signal peptide" evidence="3">
    <location>
        <begin position="1"/>
        <end position="19"/>
    </location>
</feature>
<keyword evidence="6" id="KW-1185">Reference proteome</keyword>
<comment type="caution">
    <text evidence="5">The sequence shown here is derived from an EMBL/GenBank/DDBJ whole genome shotgun (WGS) entry which is preliminary data.</text>
</comment>
<dbReference type="InterPro" id="IPR000010">
    <property type="entry name" value="Cystatin_dom"/>
</dbReference>
<keyword evidence="3" id="KW-0732">Signal</keyword>
<evidence type="ECO:0000256" key="2">
    <source>
        <dbReference type="ARBA" id="ARBA00022704"/>
    </source>
</evidence>
<evidence type="ECO:0000256" key="1">
    <source>
        <dbReference type="ARBA" id="ARBA00022690"/>
    </source>
</evidence>
<dbReference type="Gene3D" id="3.10.450.10">
    <property type="match status" value="1"/>
</dbReference>
<dbReference type="Gramene" id="PRQ29061">
    <property type="protein sequence ID" value="PRQ29061"/>
    <property type="gene ID" value="RchiOBHm_Chr5g0009751"/>
</dbReference>
<gene>
    <name evidence="5" type="ORF">RchiOBHm_Chr5g0009751</name>
</gene>
<evidence type="ECO:0000313" key="5">
    <source>
        <dbReference type="EMBL" id="PRQ29061.1"/>
    </source>
</evidence>
<dbReference type="PANTHER" id="PTHR47364:SF2">
    <property type="entry name" value="CYSTEINE PROTEINASE INHIBITOR 5"/>
    <property type="match status" value="1"/>
</dbReference>
<sequence>MMMRHCRLLLLLFTPFVAADRLRRELDGDWGPIENINKPYLKEIAEFAVSEISKQSHKKLVFQSVLKGESAVARGMDYRLDIEVKDESSPYSPTTVIYKCSVFDGILDEGMRFKGCEILS</sequence>
<dbReference type="PANTHER" id="PTHR47364">
    <property type="entry name" value="CYSTEINE PROTEINASE INHIBITOR 5"/>
    <property type="match status" value="1"/>
</dbReference>
<evidence type="ECO:0000259" key="4">
    <source>
        <dbReference type="Pfam" id="PF16845"/>
    </source>
</evidence>
<proteinExistence type="predicted"/>
<feature type="chain" id="PRO_5018733352" evidence="3">
    <location>
        <begin position="20"/>
        <end position="120"/>
    </location>
</feature>
<dbReference type="STRING" id="74649.A0A2P6Q4F2"/>
<protein>
    <submittedName>
        <fullName evidence="5">Putative Cystatin domain-containing protein</fullName>
    </submittedName>
</protein>
<dbReference type="Pfam" id="PF16845">
    <property type="entry name" value="SQAPI"/>
    <property type="match status" value="1"/>
</dbReference>
<dbReference type="GO" id="GO:0004869">
    <property type="term" value="F:cysteine-type endopeptidase inhibitor activity"/>
    <property type="evidence" value="ECO:0007669"/>
    <property type="project" value="UniProtKB-KW"/>
</dbReference>
<dbReference type="InterPro" id="IPR046350">
    <property type="entry name" value="Cystatin_sf"/>
</dbReference>
<keyword evidence="1" id="KW-0646">Protease inhibitor</keyword>
<evidence type="ECO:0000256" key="3">
    <source>
        <dbReference type="SAM" id="SignalP"/>
    </source>
</evidence>
<accession>A0A2P6Q4F2</accession>
<organism evidence="5 6">
    <name type="scientific">Rosa chinensis</name>
    <name type="common">China rose</name>
    <dbReference type="NCBI Taxonomy" id="74649"/>
    <lineage>
        <taxon>Eukaryota</taxon>
        <taxon>Viridiplantae</taxon>
        <taxon>Streptophyta</taxon>
        <taxon>Embryophyta</taxon>
        <taxon>Tracheophyta</taxon>
        <taxon>Spermatophyta</taxon>
        <taxon>Magnoliopsida</taxon>
        <taxon>eudicotyledons</taxon>
        <taxon>Gunneridae</taxon>
        <taxon>Pentapetalae</taxon>
        <taxon>rosids</taxon>
        <taxon>fabids</taxon>
        <taxon>Rosales</taxon>
        <taxon>Rosaceae</taxon>
        <taxon>Rosoideae</taxon>
        <taxon>Rosoideae incertae sedis</taxon>
        <taxon>Rosa</taxon>
    </lineage>
</organism>
<dbReference type="EMBL" id="PDCK01000043">
    <property type="protein sequence ID" value="PRQ29061.1"/>
    <property type="molecule type" value="Genomic_DNA"/>
</dbReference>
<dbReference type="CDD" id="cd00042">
    <property type="entry name" value="CY"/>
    <property type="match status" value="1"/>
</dbReference>